<dbReference type="STRING" id="323850.Shew_2846"/>
<keyword evidence="3" id="KW-1185">Reference proteome</keyword>
<organism evidence="2 3">
    <name type="scientific">Shewanella loihica (strain ATCC BAA-1088 / PV-4)</name>
    <dbReference type="NCBI Taxonomy" id="323850"/>
    <lineage>
        <taxon>Bacteria</taxon>
        <taxon>Pseudomonadati</taxon>
        <taxon>Pseudomonadota</taxon>
        <taxon>Gammaproteobacteria</taxon>
        <taxon>Alteromonadales</taxon>
        <taxon>Shewanellaceae</taxon>
        <taxon>Shewanella</taxon>
    </lineage>
</organism>
<sequence precursor="true">MASCLLCLNQSHRESVTELKMKNNMVNKALVSLSLLVGLMSVGAQAASSITLNDEFDYRGQKVALDMDVGQAELIAGDQDKVRVEVVVKANDSKWFGFWQNSDVSSAKFDILDDGDKLVLRLADQDDVNQKWRVYLPRNAALKVDAGVGEVIVDGLSASIEVELGVGRAEITHQASFGDVSLESGVGEVSIRDGGQRLKVNQNLVSQSYHQQGTAGDDHLYVSVGVGEIDVRN</sequence>
<protein>
    <recommendedName>
        <fullName evidence="4">Adhesin domain-containing protein</fullName>
    </recommendedName>
</protein>
<evidence type="ECO:0000313" key="3">
    <source>
        <dbReference type="Proteomes" id="UP000001558"/>
    </source>
</evidence>
<dbReference type="HOGENOM" id="CLU_107574_0_0_6"/>
<dbReference type="eggNOG" id="ENOG50306RB">
    <property type="taxonomic scope" value="Bacteria"/>
</dbReference>
<evidence type="ECO:0000256" key="1">
    <source>
        <dbReference type="SAM" id="SignalP"/>
    </source>
</evidence>
<dbReference type="KEGG" id="slo:Shew_2846"/>
<keyword evidence="1" id="KW-0732">Signal</keyword>
<feature type="signal peptide" evidence="1">
    <location>
        <begin position="1"/>
        <end position="46"/>
    </location>
</feature>
<feature type="chain" id="PRO_5002658076" description="Adhesin domain-containing protein" evidence="1">
    <location>
        <begin position="47"/>
        <end position="233"/>
    </location>
</feature>
<accession>A3QGW4</accession>
<dbReference type="EMBL" id="CP000606">
    <property type="protein sequence ID" value="ABO24712.1"/>
    <property type="molecule type" value="Genomic_DNA"/>
</dbReference>
<gene>
    <name evidence="2" type="ordered locus">Shew_2846</name>
</gene>
<dbReference type="Proteomes" id="UP000001558">
    <property type="component" value="Chromosome"/>
</dbReference>
<proteinExistence type="predicted"/>
<dbReference type="AlphaFoldDB" id="A3QGW4"/>
<evidence type="ECO:0000313" key="2">
    <source>
        <dbReference type="EMBL" id="ABO24712.1"/>
    </source>
</evidence>
<evidence type="ECO:0008006" key="4">
    <source>
        <dbReference type="Google" id="ProtNLM"/>
    </source>
</evidence>
<name>A3QGW4_SHELP</name>
<reference evidence="2 3" key="1">
    <citation type="submission" date="2007-03" db="EMBL/GenBank/DDBJ databases">
        <title>Complete sequence of Shewanella loihica PV-4.</title>
        <authorList>
            <consortium name="US DOE Joint Genome Institute"/>
            <person name="Copeland A."/>
            <person name="Lucas S."/>
            <person name="Lapidus A."/>
            <person name="Barry K."/>
            <person name="Detter J.C."/>
            <person name="Glavina del Rio T."/>
            <person name="Hammon N."/>
            <person name="Israni S."/>
            <person name="Dalin E."/>
            <person name="Tice H."/>
            <person name="Pitluck S."/>
            <person name="Chain P."/>
            <person name="Malfatti S."/>
            <person name="Shin M."/>
            <person name="Vergez L."/>
            <person name="Schmutz J."/>
            <person name="Larimer F."/>
            <person name="Land M."/>
            <person name="Hauser L."/>
            <person name="Kyrpides N."/>
            <person name="Mikhailova N."/>
            <person name="Romine M.F."/>
            <person name="Serres G."/>
            <person name="Fredrickson J."/>
            <person name="Tiedje J."/>
            <person name="Richardson P."/>
        </authorList>
    </citation>
    <scope>NUCLEOTIDE SEQUENCE [LARGE SCALE GENOMIC DNA]</scope>
    <source>
        <strain evidence="3">ATCC BAA-1088 / PV-4</strain>
    </source>
</reference>